<evidence type="ECO:0000256" key="1">
    <source>
        <dbReference type="PROSITE-ProRule" id="PRU00278"/>
    </source>
</evidence>
<dbReference type="Proteomes" id="UP000282028">
    <property type="component" value="Unassembled WGS sequence"/>
</dbReference>
<dbReference type="PROSITE" id="PS51257">
    <property type="entry name" value="PROKAR_LIPOPROTEIN"/>
    <property type="match status" value="1"/>
</dbReference>
<dbReference type="InterPro" id="IPR000297">
    <property type="entry name" value="PPIase_PpiC"/>
</dbReference>
<protein>
    <submittedName>
        <fullName evidence="5">Foldase</fullName>
    </submittedName>
</protein>
<feature type="region of interest" description="Disordered" evidence="2">
    <location>
        <begin position="25"/>
        <end position="61"/>
    </location>
</feature>
<accession>A0A3M8CNR5</accession>
<evidence type="ECO:0000259" key="4">
    <source>
        <dbReference type="PROSITE" id="PS50198"/>
    </source>
</evidence>
<evidence type="ECO:0000256" key="2">
    <source>
        <dbReference type="SAM" id="MobiDB-lite"/>
    </source>
</evidence>
<gene>
    <name evidence="5" type="ORF">EDM52_00210</name>
</gene>
<sequence>MKRSLAILSSVTLAMALLAGCGNAKENEQSNGQTPSNQTEAGQNGEQTPAADPNDPLAQFPKLDMPFTVAADATIVEYQGGKLTGKEFEEFLRAINFMNPQQGSMIEIADKDALKAFAREYTATKILSGRADEAIKKESKDMAEQTFEKIKGQYLGFFGKDEAKFEKFLEGQAVSKEMIVGQMAIINDSINVLKKEIGDEDLKKEFDALDKANRTVASVRHILISTEQRPQEEALKLAQDLEARLKKGEDFAKLATEFTDDPGSKETGGLYEDTVVTQWVPEFKEAALTQPVGEVGPPVKTDYGYHIVKVEKRTEKTFDEMKEQLRAQALEKAYDAFSKNDLDKLISNYNIPEPKQPATK</sequence>
<reference evidence="5 6" key="1">
    <citation type="submission" date="2018-10" db="EMBL/GenBank/DDBJ databases">
        <title>Phylogenomics of Brevibacillus.</title>
        <authorList>
            <person name="Dunlap C."/>
        </authorList>
    </citation>
    <scope>NUCLEOTIDE SEQUENCE [LARGE SCALE GENOMIC DNA]</scope>
    <source>
        <strain evidence="5 6">JCM 12215</strain>
    </source>
</reference>
<keyword evidence="1" id="KW-0697">Rotamase</keyword>
<dbReference type="Gene3D" id="3.10.50.40">
    <property type="match status" value="1"/>
</dbReference>
<feature type="compositionally biased region" description="Polar residues" evidence="2">
    <location>
        <begin position="29"/>
        <end position="47"/>
    </location>
</feature>
<dbReference type="AlphaFoldDB" id="A0A3M8CNR5"/>
<dbReference type="InterPro" id="IPR046357">
    <property type="entry name" value="PPIase_dom_sf"/>
</dbReference>
<dbReference type="GO" id="GO:0003755">
    <property type="term" value="F:peptidyl-prolyl cis-trans isomerase activity"/>
    <property type="evidence" value="ECO:0007669"/>
    <property type="project" value="UniProtKB-KW"/>
</dbReference>
<comment type="caution">
    <text evidence="5">The sequence shown here is derived from an EMBL/GenBank/DDBJ whole genome shotgun (WGS) entry which is preliminary data.</text>
</comment>
<name>A0A3M8CNR5_9BACL</name>
<dbReference type="Pfam" id="PF13616">
    <property type="entry name" value="Rotamase_3"/>
    <property type="match status" value="1"/>
</dbReference>
<dbReference type="SUPFAM" id="SSF54534">
    <property type="entry name" value="FKBP-like"/>
    <property type="match status" value="1"/>
</dbReference>
<dbReference type="PANTHER" id="PTHR47245:SF2">
    <property type="entry name" value="PEPTIDYL-PROLYL CIS-TRANS ISOMERASE HP_0175-RELATED"/>
    <property type="match status" value="1"/>
</dbReference>
<evidence type="ECO:0000313" key="6">
    <source>
        <dbReference type="Proteomes" id="UP000282028"/>
    </source>
</evidence>
<feature type="domain" description="PpiC" evidence="4">
    <location>
        <begin position="214"/>
        <end position="312"/>
    </location>
</feature>
<dbReference type="EMBL" id="RHHR01000001">
    <property type="protein sequence ID" value="RNB77283.1"/>
    <property type="molecule type" value="Genomic_DNA"/>
</dbReference>
<dbReference type="PANTHER" id="PTHR47245">
    <property type="entry name" value="PEPTIDYLPROLYL ISOMERASE"/>
    <property type="match status" value="1"/>
</dbReference>
<keyword evidence="1" id="KW-0413">Isomerase</keyword>
<dbReference type="InterPro" id="IPR050245">
    <property type="entry name" value="PrsA_foldase"/>
</dbReference>
<dbReference type="PROSITE" id="PS50198">
    <property type="entry name" value="PPIC_PPIASE_2"/>
    <property type="match status" value="1"/>
</dbReference>
<proteinExistence type="predicted"/>
<keyword evidence="3" id="KW-0732">Signal</keyword>
<organism evidence="5 6">
    <name type="scientific">Brevibacillus invocatus</name>
    <dbReference type="NCBI Taxonomy" id="173959"/>
    <lineage>
        <taxon>Bacteria</taxon>
        <taxon>Bacillati</taxon>
        <taxon>Bacillota</taxon>
        <taxon>Bacilli</taxon>
        <taxon>Bacillales</taxon>
        <taxon>Paenibacillaceae</taxon>
        <taxon>Brevibacillus</taxon>
    </lineage>
</organism>
<dbReference type="RefSeq" id="WP_122907063.1">
    <property type="nucleotide sequence ID" value="NZ_CBCSBE010000022.1"/>
</dbReference>
<evidence type="ECO:0000256" key="3">
    <source>
        <dbReference type="SAM" id="SignalP"/>
    </source>
</evidence>
<dbReference type="OrthoDB" id="14196at2"/>
<evidence type="ECO:0000313" key="5">
    <source>
        <dbReference type="EMBL" id="RNB77283.1"/>
    </source>
</evidence>
<feature type="chain" id="PRO_5018334713" evidence="3">
    <location>
        <begin position="25"/>
        <end position="360"/>
    </location>
</feature>
<keyword evidence="6" id="KW-1185">Reference proteome</keyword>
<feature type="signal peptide" evidence="3">
    <location>
        <begin position="1"/>
        <end position="24"/>
    </location>
</feature>